<dbReference type="RefSeq" id="WP_067787026.1">
    <property type="nucleotide sequence ID" value="NZ_CP016545.1"/>
</dbReference>
<feature type="signal peptide" evidence="2">
    <location>
        <begin position="1"/>
        <end position="27"/>
    </location>
</feature>
<organism evidence="3 4">
    <name type="scientific">Paraurantiacibacter namhicola</name>
    <dbReference type="NCBI Taxonomy" id="645517"/>
    <lineage>
        <taxon>Bacteria</taxon>
        <taxon>Pseudomonadati</taxon>
        <taxon>Pseudomonadota</taxon>
        <taxon>Alphaproteobacteria</taxon>
        <taxon>Sphingomonadales</taxon>
        <taxon>Erythrobacteraceae</taxon>
        <taxon>Paraurantiacibacter</taxon>
    </lineage>
</organism>
<dbReference type="OrthoDB" id="7510861at2"/>
<keyword evidence="2" id="KW-0732">Signal</keyword>
<feature type="region of interest" description="Disordered" evidence="1">
    <location>
        <begin position="88"/>
        <end position="119"/>
    </location>
</feature>
<name>A0A1C7D876_9SPHN</name>
<evidence type="ECO:0000313" key="3">
    <source>
        <dbReference type="EMBL" id="ANU07645.1"/>
    </source>
</evidence>
<feature type="compositionally biased region" description="Low complexity" evidence="1">
    <location>
        <begin position="242"/>
        <end position="265"/>
    </location>
</feature>
<feature type="region of interest" description="Disordered" evidence="1">
    <location>
        <begin position="174"/>
        <end position="292"/>
    </location>
</feature>
<reference evidence="3 4" key="1">
    <citation type="submission" date="2016-07" db="EMBL/GenBank/DDBJ databases">
        <title>Complete genome sequence of Altererythrobacter namhicola JCM 16345T, containing esterase-encoding genes.</title>
        <authorList>
            <person name="Cheng H."/>
            <person name="Wu Y.-H."/>
            <person name="Jian S.-L."/>
            <person name="Huo Y.-Y."/>
            <person name="Wang C.-S."/>
            <person name="Xu X.-W."/>
        </authorList>
    </citation>
    <scope>NUCLEOTIDE SEQUENCE [LARGE SCALE GENOMIC DNA]</scope>
    <source>
        <strain evidence="3 4">JCM 16345</strain>
    </source>
</reference>
<dbReference type="EMBL" id="CP016545">
    <property type="protein sequence ID" value="ANU07645.1"/>
    <property type="molecule type" value="Genomic_DNA"/>
</dbReference>
<protein>
    <recommendedName>
        <fullName evidence="5">17 kDa surface antigen</fullName>
    </recommendedName>
</protein>
<proteinExistence type="predicted"/>
<dbReference type="KEGG" id="anh:A6F65_01339"/>
<gene>
    <name evidence="3" type="ORF">A6F65_01339</name>
</gene>
<evidence type="ECO:0000256" key="1">
    <source>
        <dbReference type="SAM" id="MobiDB-lite"/>
    </source>
</evidence>
<feature type="compositionally biased region" description="Low complexity" evidence="1">
    <location>
        <begin position="210"/>
        <end position="221"/>
    </location>
</feature>
<dbReference type="PATRIC" id="fig|645517.4.peg.1331"/>
<evidence type="ECO:0008006" key="5">
    <source>
        <dbReference type="Google" id="ProtNLM"/>
    </source>
</evidence>
<evidence type="ECO:0000256" key="2">
    <source>
        <dbReference type="SAM" id="SignalP"/>
    </source>
</evidence>
<dbReference type="AlphaFoldDB" id="A0A1C7D876"/>
<keyword evidence="4" id="KW-1185">Reference proteome</keyword>
<sequence>MAFTNSRISALVASAAALSLVASPAAAVDLPRSTSAKVSEYVPSASEDISEHRRYRRHRHRGGVSAGDVLTGILILGGIAVIANSAKGERHRDDDRRYDDRRYDPRYEPRDYDDRRDYDRRGNLDGLERAANMCADAAENRGLRVDTVDEASRGAAGWSIAGDLRGGGRWTCRIDNSGRVTDVGAGGDVSYEPQEDRQDDWGGQGDNYVRAAPARAPGSAPRQDDRQYGDDVYASARANRSAGGYMPQPQGQPGYAPRSEPAQAPAPAPSTRDGNDGRYQTGSVGDFEQDGY</sequence>
<dbReference type="Proteomes" id="UP000092698">
    <property type="component" value="Chromosome"/>
</dbReference>
<accession>A0A1C7D876</accession>
<feature type="chain" id="PRO_5008884443" description="17 kDa surface antigen" evidence="2">
    <location>
        <begin position="28"/>
        <end position="292"/>
    </location>
</feature>
<evidence type="ECO:0000313" key="4">
    <source>
        <dbReference type="Proteomes" id="UP000092698"/>
    </source>
</evidence>